<organism evidence="4 5">
    <name type="scientific">Ambispora leptoticha</name>
    <dbReference type="NCBI Taxonomy" id="144679"/>
    <lineage>
        <taxon>Eukaryota</taxon>
        <taxon>Fungi</taxon>
        <taxon>Fungi incertae sedis</taxon>
        <taxon>Mucoromycota</taxon>
        <taxon>Glomeromycotina</taxon>
        <taxon>Glomeromycetes</taxon>
        <taxon>Archaeosporales</taxon>
        <taxon>Ambisporaceae</taxon>
        <taxon>Ambispora</taxon>
    </lineage>
</organism>
<keyword evidence="5" id="KW-1185">Reference proteome</keyword>
<evidence type="ECO:0000313" key="4">
    <source>
        <dbReference type="EMBL" id="CAG8463307.1"/>
    </source>
</evidence>
<keyword evidence="2" id="KW-0143">Chaperone</keyword>
<dbReference type="Pfam" id="PF01774">
    <property type="entry name" value="UreD"/>
    <property type="match status" value="1"/>
</dbReference>
<name>A0A9N8Z3I3_9GLOM</name>
<dbReference type="Proteomes" id="UP000789508">
    <property type="component" value="Unassembled WGS sequence"/>
</dbReference>
<comment type="caution">
    <text evidence="4">The sequence shown here is derived from an EMBL/GenBank/DDBJ whole genome shotgun (WGS) entry which is preliminary data.</text>
</comment>
<dbReference type="EMBL" id="CAJVPS010000194">
    <property type="protein sequence ID" value="CAG8463307.1"/>
    <property type="molecule type" value="Genomic_DNA"/>
</dbReference>
<dbReference type="InterPro" id="IPR002669">
    <property type="entry name" value="UreD"/>
</dbReference>
<feature type="compositionally biased region" description="Low complexity" evidence="3">
    <location>
        <begin position="312"/>
        <end position="326"/>
    </location>
</feature>
<dbReference type="GO" id="GO:0016151">
    <property type="term" value="F:nickel cation binding"/>
    <property type="evidence" value="ECO:0007669"/>
    <property type="project" value="InterPro"/>
</dbReference>
<reference evidence="4" key="1">
    <citation type="submission" date="2021-06" db="EMBL/GenBank/DDBJ databases">
        <authorList>
            <person name="Kallberg Y."/>
            <person name="Tangrot J."/>
            <person name="Rosling A."/>
        </authorList>
    </citation>
    <scope>NUCLEOTIDE SEQUENCE</scope>
    <source>
        <strain evidence="4">FL130A</strain>
    </source>
</reference>
<evidence type="ECO:0000256" key="1">
    <source>
        <dbReference type="ARBA" id="ARBA00007177"/>
    </source>
</evidence>
<sequence length="374" mass="41795">MTTQGGSKTTHLPPPLTEPKPNPGEGHIICELSKCSVKPVFSTYRASYPLKFISPRTHSPHLAAVYLLTYGGGLVSGDVISVKVECLEGVNLMLLTQGSTKVYKMRNLGQQRHSDSVVFKETKEATIESDTSPKTTISSSSSITPTQQKLYARIHKNSLLLQLPEPTTCFRDSMFTQRQTFTLEDETASVVCLDWFTSGRMSRGEKWEFLRYESGVDILMEEKLVFRDVVSLVQHHPNPNQNQTTVSSFDEITHNLIKDRLEPYQCYATCVIYGPRVRQLMRHVLEEFDLIVVHKSTRMPELIWSASVLSSNSSTTSVNQSNGNSNDGDKENHLSGLVVKVAGTTTEMVRNFLCTVVLKGLDDIVGDDLFTRVI</sequence>
<feature type="compositionally biased region" description="Pro residues" evidence="3">
    <location>
        <begin position="12"/>
        <end position="22"/>
    </location>
</feature>
<evidence type="ECO:0000256" key="3">
    <source>
        <dbReference type="SAM" id="MobiDB-lite"/>
    </source>
</evidence>
<accession>A0A9N8Z3I3</accession>
<dbReference type="PANTHER" id="PTHR33643">
    <property type="entry name" value="UREASE ACCESSORY PROTEIN D"/>
    <property type="match status" value="1"/>
</dbReference>
<gene>
    <name evidence="4" type="ORF">ALEPTO_LOCUS1651</name>
</gene>
<evidence type="ECO:0000256" key="2">
    <source>
        <dbReference type="ARBA" id="ARBA00023186"/>
    </source>
</evidence>
<evidence type="ECO:0000313" key="5">
    <source>
        <dbReference type="Proteomes" id="UP000789508"/>
    </source>
</evidence>
<feature type="region of interest" description="Disordered" evidence="3">
    <location>
        <begin position="1"/>
        <end position="23"/>
    </location>
</feature>
<proteinExistence type="inferred from homology"/>
<dbReference type="HAMAP" id="MF_01384">
    <property type="entry name" value="UreD"/>
    <property type="match status" value="1"/>
</dbReference>
<dbReference type="OrthoDB" id="5550464at2759"/>
<protein>
    <submittedName>
        <fullName evidence="4">7199_t:CDS:1</fullName>
    </submittedName>
</protein>
<dbReference type="AlphaFoldDB" id="A0A9N8Z3I3"/>
<feature type="region of interest" description="Disordered" evidence="3">
    <location>
        <begin position="312"/>
        <end position="331"/>
    </location>
</feature>
<comment type="similarity">
    <text evidence="1">Belongs to the UreD family.</text>
</comment>
<dbReference type="PANTHER" id="PTHR33643:SF1">
    <property type="entry name" value="UREASE ACCESSORY PROTEIN D"/>
    <property type="match status" value="1"/>
</dbReference>